<feature type="region of interest" description="Disordered" evidence="1">
    <location>
        <begin position="1"/>
        <end position="27"/>
    </location>
</feature>
<keyword evidence="2" id="KW-0472">Membrane</keyword>
<dbReference type="AlphaFoldDB" id="A0A0L8GG34"/>
<proteinExistence type="predicted"/>
<evidence type="ECO:0000256" key="2">
    <source>
        <dbReference type="SAM" id="Phobius"/>
    </source>
</evidence>
<evidence type="ECO:0000256" key="1">
    <source>
        <dbReference type="SAM" id="MobiDB-lite"/>
    </source>
</evidence>
<accession>A0A0L8GG34</accession>
<dbReference type="EMBL" id="KQ421919">
    <property type="protein sequence ID" value="KOF75966.1"/>
    <property type="molecule type" value="Genomic_DNA"/>
</dbReference>
<keyword evidence="2" id="KW-0812">Transmembrane</keyword>
<sequence length="101" mass="11782">MPSHDPVSPKEEGSNHSKCGEKPQEGQVGITTKHALLTFYEELLNEVQFAENALRSRKISEQLHCFNHKYVKSVLHWTSFLILFILAIFLLLAYEYRYQDE</sequence>
<name>A0A0L8GG34_OCTBM</name>
<feature type="compositionally biased region" description="Basic and acidic residues" evidence="1">
    <location>
        <begin position="7"/>
        <end position="24"/>
    </location>
</feature>
<organism evidence="3">
    <name type="scientific">Octopus bimaculoides</name>
    <name type="common">California two-spotted octopus</name>
    <dbReference type="NCBI Taxonomy" id="37653"/>
    <lineage>
        <taxon>Eukaryota</taxon>
        <taxon>Metazoa</taxon>
        <taxon>Spiralia</taxon>
        <taxon>Lophotrochozoa</taxon>
        <taxon>Mollusca</taxon>
        <taxon>Cephalopoda</taxon>
        <taxon>Coleoidea</taxon>
        <taxon>Octopodiformes</taxon>
        <taxon>Octopoda</taxon>
        <taxon>Incirrata</taxon>
        <taxon>Octopodidae</taxon>
        <taxon>Octopus</taxon>
    </lineage>
</organism>
<keyword evidence="2" id="KW-1133">Transmembrane helix</keyword>
<feature type="transmembrane region" description="Helical" evidence="2">
    <location>
        <begin position="74"/>
        <end position="94"/>
    </location>
</feature>
<evidence type="ECO:0000313" key="3">
    <source>
        <dbReference type="EMBL" id="KOF75966.1"/>
    </source>
</evidence>
<dbReference type="OrthoDB" id="5568754at2759"/>
<gene>
    <name evidence="3" type="ORF">OCBIM_22033948mg</name>
</gene>
<reference evidence="3" key="1">
    <citation type="submission" date="2015-07" db="EMBL/GenBank/DDBJ databases">
        <title>MeaNS - Measles Nucleotide Surveillance Program.</title>
        <authorList>
            <person name="Tran T."/>
            <person name="Druce J."/>
        </authorList>
    </citation>
    <scope>NUCLEOTIDE SEQUENCE</scope>
    <source>
        <strain evidence="3">UCB-OBI-ISO-001</strain>
        <tissue evidence="3">Gonad</tissue>
    </source>
</reference>
<protein>
    <submittedName>
        <fullName evidence="3">Uncharacterized protein</fullName>
    </submittedName>
</protein>